<feature type="transmembrane region" description="Helical" evidence="1">
    <location>
        <begin position="20"/>
        <end position="42"/>
    </location>
</feature>
<accession>A0ABP9ZTL5</accession>
<comment type="caution">
    <text evidence="2">The sequence shown here is derived from an EMBL/GenBank/DDBJ whole genome shotgun (WGS) entry which is preliminary data.</text>
</comment>
<evidence type="ECO:0000256" key="1">
    <source>
        <dbReference type="SAM" id="Phobius"/>
    </source>
</evidence>
<feature type="transmembrane region" description="Helical" evidence="1">
    <location>
        <begin position="90"/>
        <end position="115"/>
    </location>
</feature>
<keyword evidence="1" id="KW-0812">Transmembrane</keyword>
<gene>
    <name evidence="2" type="ORF">NBRC116187_31660</name>
</gene>
<organism evidence="2 3">
    <name type="scientific">Halopseudomonas sabulinigri</name>
    <dbReference type="NCBI Taxonomy" id="472181"/>
    <lineage>
        <taxon>Bacteria</taxon>
        <taxon>Pseudomonadati</taxon>
        <taxon>Pseudomonadota</taxon>
        <taxon>Gammaproteobacteria</taxon>
        <taxon>Pseudomonadales</taxon>
        <taxon>Pseudomonadaceae</taxon>
        <taxon>Halopseudomonas</taxon>
    </lineage>
</organism>
<feature type="transmembrane region" description="Helical" evidence="1">
    <location>
        <begin position="49"/>
        <end position="70"/>
    </location>
</feature>
<keyword evidence="1" id="KW-0472">Membrane</keyword>
<dbReference type="Proteomes" id="UP001486808">
    <property type="component" value="Unassembled WGS sequence"/>
</dbReference>
<dbReference type="RefSeq" id="WP_353389570.1">
    <property type="nucleotide sequence ID" value="NZ_BAABWD010000005.1"/>
</dbReference>
<dbReference type="EMBL" id="BAABWD010000005">
    <property type="protein sequence ID" value="GAA6132806.1"/>
    <property type="molecule type" value="Genomic_DNA"/>
</dbReference>
<name>A0ABP9ZTL5_9GAMM</name>
<protein>
    <recommendedName>
        <fullName evidence="4">Head virion protein G6P</fullName>
    </recommendedName>
</protein>
<reference evidence="2 3" key="1">
    <citation type="submission" date="2024-04" db="EMBL/GenBank/DDBJ databases">
        <title>Draft genome sequence of Halopseudomonas sabulinigri NBRC 116187.</title>
        <authorList>
            <person name="Miyakawa T."/>
            <person name="Kusuya Y."/>
            <person name="Miura T."/>
        </authorList>
    </citation>
    <scope>NUCLEOTIDE SEQUENCE [LARGE SCALE GENOMIC DNA]</scope>
    <source>
        <strain evidence="2 3">4NH20-0042</strain>
    </source>
</reference>
<keyword evidence="1" id="KW-1133">Transmembrane helix</keyword>
<proteinExistence type="predicted"/>
<evidence type="ECO:0000313" key="3">
    <source>
        <dbReference type="Proteomes" id="UP001486808"/>
    </source>
</evidence>
<evidence type="ECO:0000313" key="2">
    <source>
        <dbReference type="EMBL" id="GAA6132806.1"/>
    </source>
</evidence>
<keyword evidence="3" id="KW-1185">Reference proteome</keyword>
<evidence type="ECO:0008006" key="4">
    <source>
        <dbReference type="Google" id="ProtNLM"/>
    </source>
</evidence>
<sequence>MPFVIGFLGRLLLSLFGRGSAWLLGLLASFIPVAAQSVLKLFSRLAKIALVLAAISAALLAFSAAIDAAFSTVSGFFVPQEFFEVAAMFIPSNLSMCLGIVVGARIKSLIFFWVVRISEKFERA</sequence>